<comment type="similarity">
    <text evidence="1">Belongs to the protein kinase superfamily. ADCK protein kinase family.</text>
</comment>
<dbReference type="PANTHER" id="PTHR43851:SF3">
    <property type="entry name" value="COENZYME Q8"/>
    <property type="match status" value="1"/>
</dbReference>
<keyword evidence="8" id="KW-1185">Reference proteome</keyword>
<evidence type="ECO:0000256" key="2">
    <source>
        <dbReference type="ARBA" id="ARBA00022679"/>
    </source>
</evidence>
<comment type="caution">
    <text evidence="7">The sequence shown here is derived from an EMBL/GenBank/DDBJ whole genome shotgun (WGS) entry which is preliminary data.</text>
</comment>
<proteinExistence type="inferred from homology"/>
<feature type="domain" description="ABC1 atypical kinase-like" evidence="6">
    <location>
        <begin position="98"/>
        <end position="333"/>
    </location>
</feature>
<evidence type="ECO:0000256" key="1">
    <source>
        <dbReference type="ARBA" id="ARBA00009670"/>
    </source>
</evidence>
<dbReference type="PANTHER" id="PTHR43851">
    <property type="match status" value="1"/>
</dbReference>
<dbReference type="Gene3D" id="1.10.510.10">
    <property type="entry name" value="Transferase(Phosphotransferase) domain 1"/>
    <property type="match status" value="1"/>
</dbReference>
<evidence type="ECO:0000256" key="5">
    <source>
        <dbReference type="SAM" id="MobiDB-lite"/>
    </source>
</evidence>
<feature type="compositionally biased region" description="Basic residues" evidence="5">
    <location>
        <begin position="466"/>
        <end position="483"/>
    </location>
</feature>
<name>A0ABP9K3P1_9NOCA</name>
<evidence type="ECO:0000256" key="4">
    <source>
        <dbReference type="ARBA" id="ARBA00022840"/>
    </source>
</evidence>
<dbReference type="InterPro" id="IPR051409">
    <property type="entry name" value="Atypical_kinase_ADCK"/>
</dbReference>
<keyword evidence="4" id="KW-0067">ATP-binding</keyword>
<dbReference type="SUPFAM" id="SSF56112">
    <property type="entry name" value="Protein kinase-like (PK-like)"/>
    <property type="match status" value="1"/>
</dbReference>
<evidence type="ECO:0000259" key="6">
    <source>
        <dbReference type="Pfam" id="PF03109"/>
    </source>
</evidence>
<evidence type="ECO:0000256" key="3">
    <source>
        <dbReference type="ARBA" id="ARBA00022741"/>
    </source>
</evidence>
<dbReference type="Pfam" id="PF03109">
    <property type="entry name" value="ABC1"/>
    <property type="match status" value="1"/>
</dbReference>
<dbReference type="CDD" id="cd13970">
    <property type="entry name" value="ABC1_ADCK3"/>
    <property type="match status" value="1"/>
</dbReference>
<keyword evidence="2" id="KW-0808">Transferase</keyword>
<dbReference type="Proteomes" id="UP001500603">
    <property type="component" value="Unassembled WGS sequence"/>
</dbReference>
<sequence length="510" mass="56783">MAKQVPTSRLARGTKLGAVAAGSVIRTQRTRLTMRGRSEAVRAKMAEESMIRTTEQVVAVLGTMKGVAMKLGQMMSVLDLDLVPQNHRERFQQRLAVLRDAAPTVSFEAMRKVIEDDFGKPLEQLFAEFEPEPVAAASIGQVYRGRLHDGRQVAIKVQYPGIDTAVRADLKNLAMFRKMLQSALPWVTPAVLDELRLNLESELDYRTEAQTQAQIADLYAGHPFIVVPRSVPELSSTRVLVTEYLPGKSFAEVRELPERERDRIGEIIYRFYVGSLFTFHEFCGDPHPGNVLLADDGRVGFLDFGLFNRMGPEHVRLEIACLRAACEGRAQDLRQLMIERGVISSPEEITAEDCLEYVLSASEWCLIDEELTITPELASGAFLLAVDPRAGEFAGMKHQNLPPEHLFSRRADFLTFGTLGQLGCTANWHRVSREWLYDEEPVTELGVAHHRWLAEKPREANTAAARKPKKTTASKQPRAKKASTTKTTDNTAATPTGASSSDAAELRREA</sequence>
<organism evidence="7 8">
    <name type="scientific">Nocardia callitridis</name>
    <dbReference type="NCBI Taxonomy" id="648753"/>
    <lineage>
        <taxon>Bacteria</taxon>
        <taxon>Bacillati</taxon>
        <taxon>Actinomycetota</taxon>
        <taxon>Actinomycetes</taxon>
        <taxon>Mycobacteriales</taxon>
        <taxon>Nocardiaceae</taxon>
        <taxon>Nocardia</taxon>
    </lineage>
</organism>
<accession>A0ABP9K3P1</accession>
<dbReference type="GO" id="GO:0016301">
    <property type="term" value="F:kinase activity"/>
    <property type="evidence" value="ECO:0007669"/>
    <property type="project" value="UniProtKB-KW"/>
</dbReference>
<dbReference type="InterPro" id="IPR004147">
    <property type="entry name" value="ABC1_dom"/>
</dbReference>
<dbReference type="InterPro" id="IPR011009">
    <property type="entry name" value="Kinase-like_dom_sf"/>
</dbReference>
<keyword evidence="3" id="KW-0547">Nucleotide-binding</keyword>
<gene>
    <name evidence="7" type="ORF">GCM10023318_17390</name>
</gene>
<dbReference type="InterPro" id="IPR034646">
    <property type="entry name" value="ADCK3_dom"/>
</dbReference>
<reference evidence="8" key="1">
    <citation type="journal article" date="2019" name="Int. J. Syst. Evol. Microbiol.">
        <title>The Global Catalogue of Microorganisms (GCM) 10K type strain sequencing project: providing services to taxonomists for standard genome sequencing and annotation.</title>
        <authorList>
            <consortium name="The Broad Institute Genomics Platform"/>
            <consortium name="The Broad Institute Genome Sequencing Center for Infectious Disease"/>
            <person name="Wu L."/>
            <person name="Ma J."/>
        </authorList>
    </citation>
    <scope>NUCLEOTIDE SEQUENCE [LARGE SCALE GENOMIC DNA]</scope>
    <source>
        <strain evidence="8">JCM 18298</strain>
    </source>
</reference>
<feature type="compositionally biased region" description="Low complexity" evidence="5">
    <location>
        <begin position="484"/>
        <end position="498"/>
    </location>
</feature>
<feature type="region of interest" description="Disordered" evidence="5">
    <location>
        <begin position="456"/>
        <end position="510"/>
    </location>
</feature>
<evidence type="ECO:0000313" key="8">
    <source>
        <dbReference type="Proteomes" id="UP001500603"/>
    </source>
</evidence>
<keyword evidence="7" id="KW-0418">Kinase</keyword>
<dbReference type="EMBL" id="BAABJM010000001">
    <property type="protein sequence ID" value="GAA5048970.1"/>
    <property type="molecule type" value="Genomic_DNA"/>
</dbReference>
<dbReference type="RefSeq" id="WP_345494556.1">
    <property type="nucleotide sequence ID" value="NZ_BAABJM010000001.1"/>
</dbReference>
<protein>
    <submittedName>
        <fullName evidence="7">AarF/ABC1/UbiB kinase family protein</fullName>
    </submittedName>
</protein>
<evidence type="ECO:0000313" key="7">
    <source>
        <dbReference type="EMBL" id="GAA5048970.1"/>
    </source>
</evidence>